<evidence type="ECO:0000259" key="3">
    <source>
        <dbReference type="PROSITE" id="PS00498"/>
    </source>
</evidence>
<reference evidence="4 5" key="1">
    <citation type="submission" date="2016-01" db="EMBL/GenBank/DDBJ databases">
        <title>Genome sequencing of Roseivirga spongicola UST030701-084.</title>
        <authorList>
            <person name="Selvaratnam C."/>
            <person name="Thevarajoo S."/>
            <person name="Goh K.M."/>
            <person name="Ee R."/>
            <person name="Chan K.-G."/>
            <person name="Chong C.S."/>
        </authorList>
    </citation>
    <scope>NUCLEOTIDE SEQUENCE [LARGE SCALE GENOMIC DNA]</scope>
    <source>
        <strain evidence="4 5">UST030701-084</strain>
    </source>
</reference>
<dbReference type="GO" id="GO:0046872">
    <property type="term" value="F:metal ion binding"/>
    <property type="evidence" value="ECO:0007669"/>
    <property type="project" value="UniProtKB-KW"/>
</dbReference>
<keyword evidence="2" id="KW-0186">Copper</keyword>
<dbReference type="AlphaFoldDB" id="A0A150X4H6"/>
<gene>
    <name evidence="4" type="ORF">AWW68_13080</name>
</gene>
<comment type="caution">
    <text evidence="4">The sequence shown here is derived from an EMBL/GenBank/DDBJ whole genome shotgun (WGS) entry which is preliminary data.</text>
</comment>
<dbReference type="InterPro" id="IPR008922">
    <property type="entry name" value="Di-copper_centre_dom_sf"/>
</dbReference>
<dbReference type="PANTHER" id="PTHR11474">
    <property type="entry name" value="TYROSINASE FAMILY MEMBER"/>
    <property type="match status" value="1"/>
</dbReference>
<dbReference type="Proteomes" id="UP000075606">
    <property type="component" value="Unassembled WGS sequence"/>
</dbReference>
<name>A0A150X4H6_9BACT</name>
<organism evidence="4 5">
    <name type="scientific">Roseivirga spongicola</name>
    <dbReference type="NCBI Taxonomy" id="333140"/>
    <lineage>
        <taxon>Bacteria</taxon>
        <taxon>Pseudomonadati</taxon>
        <taxon>Bacteroidota</taxon>
        <taxon>Cytophagia</taxon>
        <taxon>Cytophagales</taxon>
        <taxon>Roseivirgaceae</taxon>
        <taxon>Roseivirga</taxon>
    </lineage>
</organism>
<dbReference type="PANTHER" id="PTHR11474:SF76">
    <property type="entry name" value="SHKT DOMAIN-CONTAINING PROTEIN"/>
    <property type="match status" value="1"/>
</dbReference>
<proteinExistence type="predicted"/>
<dbReference type="InterPro" id="IPR002227">
    <property type="entry name" value="Tyrosinase_Cu-bd"/>
</dbReference>
<sequence length="479" mass="54995">MLLIVLFAGQISAQVIRKNIDSLTAVELATYEHAIQLLKDRSAENPYDLQGYAWQAWVHNKNRVTIPAQNTMKQGDMIPTEFYKKAAQEVYADGTYGYPGMCEHGKDIFFIWHRAQFYYYEQILQNTDPEGTIVDSKGNKYPTKNLGIPFWNFTRKASGKKFPKIFEDQNSVLYHPGRNIEIDPKDTSFTSPYLLSNLLQSDYWAVFGGYPNATNGGYGTFESQIHNPMHDKFIGGDMASPSTAAYDPIFYSFHAYIDYVFEAWMEQHGKEKITSLNYFLRAQQPEQFHLPNHNPGLGDRPNMGQANLYLDISKLGYKYQVRGKDRFYNAAEIAQFLTDSKGRPLVLGVSNESPYYKLFTYGVQRKPESDIGELTQQTLTIDAVNPEVPYIYTYTESQPTTSYQVDIYMHPVNVKAKIKSKKFREKYFVRSANAWLDEMHGDHIMGGHKLNVDLTEAINALNQNFSGEEYQITVNYTKQ</sequence>
<feature type="domain" description="Tyrosinase copper-binding" evidence="3">
    <location>
        <begin position="247"/>
        <end position="258"/>
    </location>
</feature>
<protein>
    <recommendedName>
        <fullName evidence="3">Tyrosinase copper-binding domain-containing protein</fullName>
    </recommendedName>
</protein>
<dbReference type="EMBL" id="LRPC01000028">
    <property type="protein sequence ID" value="KYG73618.1"/>
    <property type="molecule type" value="Genomic_DNA"/>
</dbReference>
<evidence type="ECO:0000313" key="4">
    <source>
        <dbReference type="EMBL" id="KYG73618.1"/>
    </source>
</evidence>
<dbReference type="STRING" id="333140.AWW68_13080"/>
<dbReference type="Gene3D" id="1.10.1280.10">
    <property type="entry name" value="Di-copper center containing domain from catechol oxidase"/>
    <property type="match status" value="1"/>
</dbReference>
<evidence type="ECO:0000256" key="2">
    <source>
        <dbReference type="ARBA" id="ARBA00023008"/>
    </source>
</evidence>
<keyword evidence="1" id="KW-0479">Metal-binding</keyword>
<dbReference type="Pfam" id="PF00264">
    <property type="entry name" value="Tyrosinase"/>
    <property type="match status" value="1"/>
</dbReference>
<accession>A0A150X4H6</accession>
<keyword evidence="5" id="KW-1185">Reference proteome</keyword>
<dbReference type="PRINTS" id="PR00092">
    <property type="entry name" value="TYROSINASE"/>
</dbReference>
<evidence type="ECO:0000313" key="5">
    <source>
        <dbReference type="Proteomes" id="UP000075606"/>
    </source>
</evidence>
<dbReference type="PROSITE" id="PS00498">
    <property type="entry name" value="TYROSINASE_2"/>
    <property type="match status" value="1"/>
</dbReference>
<dbReference type="InterPro" id="IPR050316">
    <property type="entry name" value="Tyrosinase/Hemocyanin"/>
</dbReference>
<dbReference type="SUPFAM" id="SSF48056">
    <property type="entry name" value="Di-copper centre-containing domain"/>
    <property type="match status" value="1"/>
</dbReference>
<dbReference type="GO" id="GO:0016491">
    <property type="term" value="F:oxidoreductase activity"/>
    <property type="evidence" value="ECO:0007669"/>
    <property type="project" value="InterPro"/>
</dbReference>
<evidence type="ECO:0000256" key="1">
    <source>
        <dbReference type="ARBA" id="ARBA00022723"/>
    </source>
</evidence>